<accession>A0A5C6E1Y6</accession>
<reference evidence="3 4" key="1">
    <citation type="submission" date="2019-02" db="EMBL/GenBank/DDBJ databases">
        <title>Deep-cultivation of Planctomycetes and their phenomic and genomic characterization uncovers novel biology.</title>
        <authorList>
            <person name="Wiegand S."/>
            <person name="Jogler M."/>
            <person name="Boedeker C."/>
            <person name="Pinto D."/>
            <person name="Vollmers J."/>
            <person name="Rivas-Marin E."/>
            <person name="Kohn T."/>
            <person name="Peeters S.H."/>
            <person name="Heuer A."/>
            <person name="Rast P."/>
            <person name="Oberbeckmann S."/>
            <person name="Bunk B."/>
            <person name="Jeske O."/>
            <person name="Meyerdierks A."/>
            <person name="Storesund J.E."/>
            <person name="Kallscheuer N."/>
            <person name="Luecker S."/>
            <person name="Lage O.M."/>
            <person name="Pohl T."/>
            <person name="Merkel B.J."/>
            <person name="Hornburger P."/>
            <person name="Mueller R.-W."/>
            <person name="Bruemmer F."/>
            <person name="Labrenz M."/>
            <person name="Spormann A.M."/>
            <person name="Op Den Camp H."/>
            <person name="Overmann J."/>
            <person name="Amann R."/>
            <person name="Jetten M.S.M."/>
            <person name="Mascher T."/>
            <person name="Medema M.H."/>
            <person name="Devos D.P."/>
            <person name="Kaster A.-K."/>
            <person name="Ovreas L."/>
            <person name="Rohde M."/>
            <person name="Galperin M.Y."/>
            <person name="Jogler C."/>
        </authorList>
    </citation>
    <scope>NUCLEOTIDE SEQUENCE [LARGE SCALE GENOMIC DNA]</scope>
    <source>
        <strain evidence="3 4">Poly41</strain>
    </source>
</reference>
<comment type="caution">
    <text evidence="3">The sequence shown here is derived from an EMBL/GenBank/DDBJ whole genome shotgun (WGS) entry which is preliminary data.</text>
</comment>
<organism evidence="3 4">
    <name type="scientific">Novipirellula artificiosorum</name>
    <dbReference type="NCBI Taxonomy" id="2528016"/>
    <lineage>
        <taxon>Bacteria</taxon>
        <taxon>Pseudomonadati</taxon>
        <taxon>Planctomycetota</taxon>
        <taxon>Planctomycetia</taxon>
        <taxon>Pirellulales</taxon>
        <taxon>Pirellulaceae</taxon>
        <taxon>Novipirellula</taxon>
    </lineage>
</organism>
<dbReference type="RefSeq" id="WP_231615376.1">
    <property type="nucleotide sequence ID" value="NZ_SJPV01000001.1"/>
</dbReference>
<dbReference type="InterPro" id="IPR000683">
    <property type="entry name" value="Gfo/Idh/MocA-like_OxRdtase_N"/>
</dbReference>
<dbReference type="InterPro" id="IPR036291">
    <property type="entry name" value="NAD(P)-bd_dom_sf"/>
</dbReference>
<name>A0A5C6E1Y6_9BACT</name>
<sequence length="446" mass="49475" precursor="true">MTEMPTQRRNFLKRTSVAAGAVALSASAIPSVHAAGDETIKVALVGCGGRGTGAASQALNTAGPVKLWAMADVFEDKLKTSLEVLTKGQEQRYDREAHDGFANQIDVAPERQFVGWDAYKQAIDSGVDVVILTTFPHFRPMQYAYAVEQGKHVFMEKPVACDAAGVRQILAANEIAKQKNLKVGVGLQRRHSPLYLETLDRIHGGAIGPIQSMRCYWNSGSAGQLNPRRGETEMEFQMRNKYYFTWLAGDHIVEQHIHNIDICNWMAGGHPVECNGMGGRMWRNGREHGEIYDHHFVEYTYADGTKMHSQCRHIPRCFSSMSEHAQGSKGSAMLDNRNGVIEIAGAEPWKYRGEKVNPYQSEHDCLFDAVRKDLPFNEAEYGAISTMTAIMGRMATYSGKVVQWEDALNSEVDLKPDRYAWDGTPPVVPDADGVYPCAMPGMTKVL</sequence>
<dbReference type="SUPFAM" id="SSF51735">
    <property type="entry name" value="NAD(P)-binding Rossmann-fold domains"/>
    <property type="match status" value="1"/>
</dbReference>
<keyword evidence="1" id="KW-0732">Signal</keyword>
<dbReference type="PANTHER" id="PTHR43818:SF5">
    <property type="entry name" value="OXIDOREDUCTASE FAMILY PROTEIN"/>
    <property type="match status" value="1"/>
</dbReference>
<dbReference type="EC" id="1.1.1.18" evidence="3"/>
<protein>
    <submittedName>
        <fullName evidence="3">Inositol 2-dehydrogenase/D-chiro-inositol 3-dehydrogenase</fullName>
        <ecNumber evidence="3">1.1.1.18</ecNumber>
    </submittedName>
</protein>
<dbReference type="PROSITE" id="PS51318">
    <property type="entry name" value="TAT"/>
    <property type="match status" value="1"/>
</dbReference>
<keyword evidence="4" id="KW-1185">Reference proteome</keyword>
<feature type="chain" id="PRO_5022907891" evidence="1">
    <location>
        <begin position="35"/>
        <end position="446"/>
    </location>
</feature>
<dbReference type="Gene3D" id="3.40.50.720">
    <property type="entry name" value="NAD(P)-binding Rossmann-like Domain"/>
    <property type="match status" value="1"/>
</dbReference>
<dbReference type="Gene3D" id="3.30.360.10">
    <property type="entry name" value="Dihydrodipicolinate Reductase, domain 2"/>
    <property type="match status" value="1"/>
</dbReference>
<evidence type="ECO:0000313" key="3">
    <source>
        <dbReference type="EMBL" id="TWU42504.1"/>
    </source>
</evidence>
<feature type="signal peptide" evidence="1">
    <location>
        <begin position="1"/>
        <end position="34"/>
    </location>
</feature>
<dbReference type="InterPro" id="IPR050463">
    <property type="entry name" value="Gfo/Idh/MocA_oxidrdct_glycsds"/>
</dbReference>
<keyword evidence="3" id="KW-0560">Oxidoreductase</keyword>
<dbReference type="InterPro" id="IPR019546">
    <property type="entry name" value="TAT_signal_bac_arc"/>
</dbReference>
<dbReference type="PANTHER" id="PTHR43818">
    <property type="entry name" value="BCDNA.GH03377"/>
    <property type="match status" value="1"/>
</dbReference>
<evidence type="ECO:0000259" key="2">
    <source>
        <dbReference type="Pfam" id="PF01408"/>
    </source>
</evidence>
<evidence type="ECO:0000313" key="4">
    <source>
        <dbReference type="Proteomes" id="UP000319143"/>
    </source>
</evidence>
<dbReference type="GO" id="GO:0000166">
    <property type="term" value="F:nucleotide binding"/>
    <property type="evidence" value="ECO:0007669"/>
    <property type="project" value="InterPro"/>
</dbReference>
<dbReference type="EMBL" id="SJPV01000001">
    <property type="protein sequence ID" value="TWU42504.1"/>
    <property type="molecule type" value="Genomic_DNA"/>
</dbReference>
<dbReference type="AlphaFoldDB" id="A0A5C6E1Y6"/>
<dbReference type="Pfam" id="PF01408">
    <property type="entry name" value="GFO_IDH_MocA"/>
    <property type="match status" value="1"/>
</dbReference>
<feature type="domain" description="Gfo/Idh/MocA-like oxidoreductase N-terminal" evidence="2">
    <location>
        <begin position="40"/>
        <end position="186"/>
    </location>
</feature>
<dbReference type="Proteomes" id="UP000319143">
    <property type="component" value="Unassembled WGS sequence"/>
</dbReference>
<dbReference type="SUPFAM" id="SSF55347">
    <property type="entry name" value="Glyceraldehyde-3-phosphate dehydrogenase-like, C-terminal domain"/>
    <property type="match status" value="1"/>
</dbReference>
<dbReference type="NCBIfam" id="TIGR01409">
    <property type="entry name" value="TAT_signal_seq"/>
    <property type="match status" value="1"/>
</dbReference>
<dbReference type="InterPro" id="IPR006311">
    <property type="entry name" value="TAT_signal"/>
</dbReference>
<proteinExistence type="predicted"/>
<gene>
    <name evidence="3" type="primary">iolG_7</name>
    <name evidence="3" type="ORF">Poly41_08010</name>
</gene>
<evidence type="ECO:0000256" key="1">
    <source>
        <dbReference type="SAM" id="SignalP"/>
    </source>
</evidence>
<dbReference type="GO" id="GO:0050112">
    <property type="term" value="F:inositol 2-dehydrogenase (NAD+) activity"/>
    <property type="evidence" value="ECO:0007669"/>
    <property type="project" value="UniProtKB-EC"/>
</dbReference>